<evidence type="ECO:0000256" key="2">
    <source>
        <dbReference type="ARBA" id="ARBA00008773"/>
    </source>
</evidence>
<dbReference type="PROSITE" id="PS00587">
    <property type="entry name" value="GLYCOSYL_HYDROL_F17"/>
    <property type="match status" value="1"/>
</dbReference>
<accession>A0AAV5KE74</accession>
<comment type="similarity">
    <text evidence="2 6">Belongs to the glycosyl hydrolase 17 family.</text>
</comment>
<keyword evidence="10" id="KW-1185">Reference proteome</keyword>
<evidence type="ECO:0000256" key="6">
    <source>
        <dbReference type="RuleBase" id="RU004335"/>
    </source>
</evidence>
<evidence type="ECO:0000313" key="10">
    <source>
        <dbReference type="Proteomes" id="UP001054252"/>
    </source>
</evidence>
<dbReference type="GO" id="GO:0005975">
    <property type="term" value="P:carbohydrate metabolic process"/>
    <property type="evidence" value="ECO:0007669"/>
    <property type="project" value="InterPro"/>
</dbReference>
<dbReference type="AlphaFoldDB" id="A0AAV5KE74"/>
<dbReference type="EMBL" id="BPVZ01000061">
    <property type="protein sequence ID" value="GKV22883.1"/>
    <property type="molecule type" value="Genomic_DNA"/>
</dbReference>
<organism evidence="9 10">
    <name type="scientific">Rubroshorea leprosula</name>
    <dbReference type="NCBI Taxonomy" id="152421"/>
    <lineage>
        <taxon>Eukaryota</taxon>
        <taxon>Viridiplantae</taxon>
        <taxon>Streptophyta</taxon>
        <taxon>Embryophyta</taxon>
        <taxon>Tracheophyta</taxon>
        <taxon>Spermatophyta</taxon>
        <taxon>Magnoliopsida</taxon>
        <taxon>eudicotyledons</taxon>
        <taxon>Gunneridae</taxon>
        <taxon>Pentapetalae</taxon>
        <taxon>rosids</taxon>
        <taxon>malvids</taxon>
        <taxon>Malvales</taxon>
        <taxon>Dipterocarpaceae</taxon>
        <taxon>Rubroshorea</taxon>
    </lineage>
</organism>
<dbReference type="FunFam" id="3.20.20.80:FF:000010">
    <property type="entry name" value="glucan endo-1,3-beta-glucosidase, basic"/>
    <property type="match status" value="1"/>
</dbReference>
<keyword evidence="8" id="KW-0732">Signal</keyword>
<keyword evidence="4 7" id="KW-0378">Hydrolase</keyword>
<protein>
    <recommendedName>
        <fullName evidence="3">glucan endo-1,3-beta-D-glucosidase</fullName>
        <ecNumber evidence="3">3.2.1.39</ecNumber>
    </recommendedName>
</protein>
<dbReference type="PANTHER" id="PTHR32227">
    <property type="entry name" value="GLUCAN ENDO-1,3-BETA-GLUCOSIDASE BG1-RELATED-RELATED"/>
    <property type="match status" value="1"/>
</dbReference>
<dbReference type="Pfam" id="PF00332">
    <property type="entry name" value="Glyco_hydro_17"/>
    <property type="match status" value="1"/>
</dbReference>
<evidence type="ECO:0000313" key="9">
    <source>
        <dbReference type="EMBL" id="GKV22883.1"/>
    </source>
</evidence>
<keyword evidence="5 7" id="KW-0326">Glycosidase</keyword>
<comment type="caution">
    <text evidence="9">The sequence shown here is derived from an EMBL/GenBank/DDBJ whole genome shotgun (WGS) entry which is preliminary data.</text>
</comment>
<feature type="chain" id="PRO_5044011450" description="glucan endo-1,3-beta-D-glucosidase" evidence="8">
    <location>
        <begin position="23"/>
        <end position="339"/>
    </location>
</feature>
<dbReference type="InterPro" id="IPR000490">
    <property type="entry name" value="Glyco_hydro_17"/>
</dbReference>
<gene>
    <name evidence="9" type="ORF">SLEP1_g32700</name>
</gene>
<evidence type="ECO:0000256" key="8">
    <source>
        <dbReference type="SAM" id="SignalP"/>
    </source>
</evidence>
<dbReference type="Proteomes" id="UP001054252">
    <property type="component" value="Unassembled WGS sequence"/>
</dbReference>
<evidence type="ECO:0000256" key="3">
    <source>
        <dbReference type="ARBA" id="ARBA00012780"/>
    </source>
</evidence>
<reference evidence="9 10" key="1">
    <citation type="journal article" date="2021" name="Commun. Biol.">
        <title>The genome of Shorea leprosula (Dipterocarpaceae) highlights the ecological relevance of drought in aseasonal tropical rainforests.</title>
        <authorList>
            <person name="Ng K.K.S."/>
            <person name="Kobayashi M.J."/>
            <person name="Fawcett J.A."/>
            <person name="Hatakeyama M."/>
            <person name="Paape T."/>
            <person name="Ng C.H."/>
            <person name="Ang C.C."/>
            <person name="Tnah L.H."/>
            <person name="Lee C.T."/>
            <person name="Nishiyama T."/>
            <person name="Sese J."/>
            <person name="O'Brien M.J."/>
            <person name="Copetti D."/>
            <person name="Mohd Noor M.I."/>
            <person name="Ong R.C."/>
            <person name="Putra M."/>
            <person name="Sireger I.Z."/>
            <person name="Indrioko S."/>
            <person name="Kosugi Y."/>
            <person name="Izuno A."/>
            <person name="Isagi Y."/>
            <person name="Lee S.L."/>
            <person name="Shimizu K.K."/>
        </authorList>
    </citation>
    <scope>NUCLEOTIDE SEQUENCE [LARGE SCALE GENOMIC DNA]</scope>
    <source>
        <strain evidence="9">214</strain>
    </source>
</reference>
<dbReference type="InterPro" id="IPR044965">
    <property type="entry name" value="Glyco_hydro_17_plant"/>
</dbReference>
<dbReference type="SUPFAM" id="SSF51445">
    <property type="entry name" value="(Trans)glycosidases"/>
    <property type="match status" value="1"/>
</dbReference>
<comment type="catalytic activity">
    <reaction evidence="1">
        <text>Hydrolysis of (1-&gt;3)-beta-D-glucosidic linkages in (1-&gt;3)-beta-D-glucans.</text>
        <dbReference type="EC" id="3.2.1.39"/>
    </reaction>
</comment>
<name>A0AAV5KE74_9ROSI</name>
<evidence type="ECO:0000256" key="1">
    <source>
        <dbReference type="ARBA" id="ARBA00000382"/>
    </source>
</evidence>
<feature type="signal peptide" evidence="8">
    <location>
        <begin position="1"/>
        <end position="22"/>
    </location>
</feature>
<evidence type="ECO:0000256" key="7">
    <source>
        <dbReference type="RuleBase" id="RU004336"/>
    </source>
</evidence>
<dbReference type="InterPro" id="IPR017853">
    <property type="entry name" value="GH"/>
</dbReference>
<dbReference type="GO" id="GO:0042973">
    <property type="term" value="F:glucan endo-1,3-beta-D-glucosidase activity"/>
    <property type="evidence" value="ECO:0007669"/>
    <property type="project" value="UniProtKB-EC"/>
</dbReference>
<dbReference type="Gene3D" id="3.20.20.80">
    <property type="entry name" value="Glycosidases"/>
    <property type="match status" value="1"/>
</dbReference>
<dbReference type="EC" id="3.2.1.39" evidence="3"/>
<sequence>MKIQGLPLLLPVLLLLSPRTEAATIGICYGRVADNLPPLYTVINILKSNGITKVRIFNPEPATLQSFSGTGISLIIGVPNEILPSLASGPPEFSLLWLQSNILSHISATQIPYLAVGNEVLLKEPYYTPHLLPAMLNLHQALQTLNLDGTIKLSSPQAESVLSISYPPSSGTFDPLLKPALIPLLRFLIDTKSPIMINVYPYLSYINSMKYVSLDYALFRSERVVQDGALMYGNLFDASIDAFLYAMEREGFGGVSVVVSETGWPTAGGVAASVENALEYNGNVVRKVVSGAGTPKRPEMAVEAYLFDLFDENRKGGEEYEKHFGIFGPDGVKAYDLWV</sequence>
<evidence type="ECO:0000256" key="5">
    <source>
        <dbReference type="ARBA" id="ARBA00023295"/>
    </source>
</evidence>
<evidence type="ECO:0000256" key="4">
    <source>
        <dbReference type="ARBA" id="ARBA00022801"/>
    </source>
</evidence>
<proteinExistence type="inferred from homology"/>